<evidence type="ECO:0000313" key="2">
    <source>
        <dbReference type="Proteomes" id="UP000789405"/>
    </source>
</evidence>
<keyword evidence="2" id="KW-1185">Reference proteome</keyword>
<accession>A0A9N9P3B0</accession>
<protein>
    <submittedName>
        <fullName evidence="1">23197_t:CDS:1</fullName>
    </submittedName>
</protein>
<comment type="caution">
    <text evidence="1">The sequence shown here is derived from an EMBL/GenBank/DDBJ whole genome shotgun (WGS) entry which is preliminary data.</text>
</comment>
<name>A0A9N9P3B0_9GLOM</name>
<reference evidence="1" key="1">
    <citation type="submission" date="2021-06" db="EMBL/GenBank/DDBJ databases">
        <authorList>
            <person name="Kallberg Y."/>
            <person name="Tangrot J."/>
            <person name="Rosling A."/>
        </authorList>
    </citation>
    <scope>NUCLEOTIDE SEQUENCE</scope>
    <source>
        <strain evidence="1">MA453B</strain>
    </source>
</reference>
<dbReference type="EMBL" id="CAJVPY010024120">
    <property type="protein sequence ID" value="CAG8786198.1"/>
    <property type="molecule type" value="Genomic_DNA"/>
</dbReference>
<dbReference type="Proteomes" id="UP000789405">
    <property type="component" value="Unassembled WGS sequence"/>
</dbReference>
<evidence type="ECO:0000313" key="1">
    <source>
        <dbReference type="EMBL" id="CAG8786198.1"/>
    </source>
</evidence>
<feature type="non-terminal residue" evidence="1">
    <location>
        <position position="1"/>
    </location>
</feature>
<organism evidence="1 2">
    <name type="scientific">Dentiscutata erythropus</name>
    <dbReference type="NCBI Taxonomy" id="1348616"/>
    <lineage>
        <taxon>Eukaryota</taxon>
        <taxon>Fungi</taxon>
        <taxon>Fungi incertae sedis</taxon>
        <taxon>Mucoromycota</taxon>
        <taxon>Glomeromycotina</taxon>
        <taxon>Glomeromycetes</taxon>
        <taxon>Diversisporales</taxon>
        <taxon>Gigasporaceae</taxon>
        <taxon>Dentiscutata</taxon>
    </lineage>
</organism>
<dbReference type="AlphaFoldDB" id="A0A9N9P3B0"/>
<sequence>NTQESKMRLANVSISKCTKEELKTLCAYKKRKISSATNQYGEDKANKTFAVLFIKC</sequence>
<proteinExistence type="predicted"/>
<gene>
    <name evidence="1" type="ORF">DERYTH_LOCUS20450</name>
</gene>